<sequence>MRDVQKALAEIEAIRSGMAAGTVFRGFGPTTLAATGGLALVAAGLQTLYPPTVLVFFVQWIAVALVSVAAVGVEVVLRSRRQHGGLADAMIHQAIQQFLPAGMAGAGFAAVVARCAPDTAWMLPGTWAVLVGLGLFAAQRSLPRAAVLVAAWYFVAGFAALLLSAGVSTPSPFAMGVPFAVGQGLLAIVFLRSPEVR</sequence>
<feature type="transmembrane region" description="Helical" evidence="1">
    <location>
        <begin position="145"/>
        <end position="167"/>
    </location>
</feature>
<keyword evidence="1" id="KW-1133">Transmembrane helix</keyword>
<feature type="transmembrane region" description="Helical" evidence="1">
    <location>
        <begin position="120"/>
        <end position="138"/>
    </location>
</feature>
<keyword evidence="1" id="KW-0472">Membrane</keyword>
<evidence type="ECO:0000313" key="3">
    <source>
        <dbReference type="Proteomes" id="UP000542776"/>
    </source>
</evidence>
<protein>
    <submittedName>
        <fullName evidence="2">Uncharacterized protein</fullName>
    </submittedName>
</protein>
<feature type="transmembrane region" description="Helical" evidence="1">
    <location>
        <begin position="23"/>
        <end position="45"/>
    </location>
</feature>
<evidence type="ECO:0000256" key="1">
    <source>
        <dbReference type="SAM" id="Phobius"/>
    </source>
</evidence>
<comment type="caution">
    <text evidence="2">The sequence shown here is derived from an EMBL/GenBank/DDBJ whole genome shotgun (WGS) entry which is preliminary data.</text>
</comment>
<reference evidence="2 3" key="1">
    <citation type="submission" date="2020-08" db="EMBL/GenBank/DDBJ databases">
        <title>Genomic Encyclopedia of Type Strains, Phase IV (KMG-IV): sequencing the most valuable type-strain genomes for metagenomic binning, comparative biology and taxonomic classification.</title>
        <authorList>
            <person name="Goeker M."/>
        </authorList>
    </citation>
    <scope>NUCLEOTIDE SEQUENCE [LARGE SCALE GENOMIC DNA]</scope>
    <source>
        <strain evidence="2 3">DSM 102238</strain>
    </source>
</reference>
<name>A0A7W6ED31_9HYPH</name>
<feature type="transmembrane region" description="Helical" evidence="1">
    <location>
        <begin position="98"/>
        <end position="114"/>
    </location>
</feature>
<accession>A0A7W6ED31</accession>
<feature type="transmembrane region" description="Helical" evidence="1">
    <location>
        <begin position="173"/>
        <end position="191"/>
    </location>
</feature>
<feature type="transmembrane region" description="Helical" evidence="1">
    <location>
        <begin position="57"/>
        <end position="77"/>
    </location>
</feature>
<proteinExistence type="predicted"/>
<dbReference type="RefSeq" id="WP_183197077.1">
    <property type="nucleotide sequence ID" value="NZ_JACIEK010000001.1"/>
</dbReference>
<evidence type="ECO:0000313" key="2">
    <source>
        <dbReference type="EMBL" id="MBB3996435.1"/>
    </source>
</evidence>
<dbReference type="EMBL" id="JACIEK010000001">
    <property type="protein sequence ID" value="MBB3996435.1"/>
    <property type="molecule type" value="Genomic_DNA"/>
</dbReference>
<keyword evidence="1" id="KW-0812">Transmembrane</keyword>
<keyword evidence="3" id="KW-1185">Reference proteome</keyword>
<dbReference type="AlphaFoldDB" id="A0A7W6ED31"/>
<dbReference type="Proteomes" id="UP000542776">
    <property type="component" value="Unassembled WGS sequence"/>
</dbReference>
<gene>
    <name evidence="2" type="ORF">GGR04_000256</name>
</gene>
<organism evidence="2 3">
    <name type="scientific">Aureimonas pseudogalii</name>
    <dbReference type="NCBI Taxonomy" id="1744844"/>
    <lineage>
        <taxon>Bacteria</taxon>
        <taxon>Pseudomonadati</taxon>
        <taxon>Pseudomonadota</taxon>
        <taxon>Alphaproteobacteria</taxon>
        <taxon>Hyphomicrobiales</taxon>
        <taxon>Aurantimonadaceae</taxon>
        <taxon>Aureimonas</taxon>
    </lineage>
</organism>